<feature type="compositionally biased region" description="Low complexity" evidence="2">
    <location>
        <begin position="466"/>
        <end position="503"/>
    </location>
</feature>
<feature type="coiled-coil region" evidence="1">
    <location>
        <begin position="205"/>
        <end position="317"/>
    </location>
</feature>
<feature type="coiled-coil region" evidence="1">
    <location>
        <begin position="590"/>
        <end position="688"/>
    </location>
</feature>
<dbReference type="AlphaFoldDB" id="U5EYN5"/>
<evidence type="ECO:0000259" key="4">
    <source>
        <dbReference type="PROSITE" id="PS50006"/>
    </source>
</evidence>
<name>U5EYN5_9DIPT</name>
<feature type="coiled-coil region" evidence="1">
    <location>
        <begin position="801"/>
        <end position="832"/>
    </location>
</feature>
<dbReference type="PROSITE" id="PS50006">
    <property type="entry name" value="FHA_DOMAIN"/>
    <property type="match status" value="1"/>
</dbReference>
<dbReference type="Pfam" id="PF00498">
    <property type="entry name" value="FHA"/>
    <property type="match status" value="1"/>
</dbReference>
<dbReference type="InterPro" id="IPR051176">
    <property type="entry name" value="Cent_Immune-Sig_Mod"/>
</dbReference>
<dbReference type="PANTHER" id="PTHR15715:SF37">
    <property type="entry name" value="LD47843P"/>
    <property type="match status" value="1"/>
</dbReference>
<dbReference type="CDD" id="cd21911">
    <property type="entry name" value="CC1_SLMAP"/>
    <property type="match status" value="1"/>
</dbReference>
<dbReference type="InterPro" id="IPR000253">
    <property type="entry name" value="FHA_dom"/>
</dbReference>
<keyword evidence="3" id="KW-1133">Transmembrane helix</keyword>
<keyword evidence="3" id="KW-0472">Membrane</keyword>
<dbReference type="SUPFAM" id="SSF49879">
    <property type="entry name" value="SMAD/FHA domain"/>
    <property type="match status" value="1"/>
</dbReference>
<dbReference type="EMBL" id="GANO01000236">
    <property type="protein sequence ID" value="JAB59635.1"/>
    <property type="molecule type" value="mRNA"/>
</dbReference>
<feature type="coiled-coil region" evidence="1">
    <location>
        <begin position="359"/>
        <end position="414"/>
    </location>
</feature>
<dbReference type="InterPro" id="IPR008984">
    <property type="entry name" value="SMAD_FHA_dom_sf"/>
</dbReference>
<accession>U5EYN5</accession>
<feature type="non-terminal residue" evidence="5">
    <location>
        <position position="1"/>
    </location>
</feature>
<feature type="compositionally biased region" description="Basic and acidic residues" evidence="2">
    <location>
        <begin position="454"/>
        <end position="464"/>
    </location>
</feature>
<keyword evidence="3" id="KW-0812">Transmembrane</keyword>
<evidence type="ECO:0000256" key="1">
    <source>
        <dbReference type="SAM" id="Coils"/>
    </source>
</evidence>
<feature type="domain" description="FHA" evidence="4">
    <location>
        <begin position="12"/>
        <end position="67"/>
    </location>
</feature>
<dbReference type="SMART" id="SM00240">
    <property type="entry name" value="FHA"/>
    <property type="match status" value="1"/>
</dbReference>
<proteinExistence type="evidence at transcript level"/>
<reference evidence="5" key="1">
    <citation type="journal article" date="2014" name="Insect Biochem. Mol. Biol.">
        <title>An insight into the sialome of the frog biting fly, Corethrella appendiculata.</title>
        <authorList>
            <person name="Ribeiro J.M.C."/>
            <person name="Chagas A.C."/>
            <person name="Pham V.M."/>
            <person name="Lounibos L.P."/>
            <person name="Calvo E."/>
        </authorList>
    </citation>
    <scope>NUCLEOTIDE SEQUENCE</scope>
    <source>
        <tissue evidence="5">Salivary glands</tissue>
    </source>
</reference>
<evidence type="ECO:0000313" key="5">
    <source>
        <dbReference type="EMBL" id="JAB59635.1"/>
    </source>
</evidence>
<organism evidence="5">
    <name type="scientific">Corethrella appendiculata</name>
    <dbReference type="NCBI Taxonomy" id="1370023"/>
    <lineage>
        <taxon>Eukaryota</taxon>
        <taxon>Metazoa</taxon>
        <taxon>Ecdysozoa</taxon>
        <taxon>Arthropoda</taxon>
        <taxon>Hexapoda</taxon>
        <taxon>Insecta</taxon>
        <taxon>Pterygota</taxon>
        <taxon>Neoptera</taxon>
        <taxon>Endopterygota</taxon>
        <taxon>Diptera</taxon>
        <taxon>Nematocera</taxon>
        <taxon>Culicoidea</taxon>
        <taxon>Chaoboridae</taxon>
        <taxon>Corethrella</taxon>
    </lineage>
</organism>
<feature type="transmembrane region" description="Helical" evidence="3">
    <location>
        <begin position="829"/>
        <end position="847"/>
    </location>
</feature>
<dbReference type="Gene3D" id="2.60.200.20">
    <property type="match status" value="1"/>
</dbReference>
<sequence length="853" mass="97815">NRKLHLEPGQEVKIGRSVARNRVSDTNAIFDCKVLSRNHAVLWYNDGKFFLKDTGSSNGTFINNNRLSQTSAESDPFEVSSGDIVQFGVDVVENSRRETHGCIVATLKLFLPDGRETKASHSTLVDAINTKIPPVDLCRLNQYIQEAGQREQILETKLIGLQKSVESTRQNTSLSWRAMIDEDRLLSRIDMLEKKLQYFQKNLNDDKLKEELLKLQDEKLQYQNTAKEALRKVHQERLEATHKLSTIERALMSSEDECSLLREQFSKAQQQLQDLTGRLDILQNEHEETVYKHGCIVKQSEDEVRDLRNEVKSLQDNIEYNEKYDDSHSKSVATKWFLDSDLKNIEGSEDIIQAICNDNDNDENVNTNLEKNYTKLIKKISNLEEYLTTIVDNEKRIINENNEIKSELNEFDDENSTTETTIATTLDTNITAATTTTTTQATVVVVSNDSNDNENNHIENKDCDGNQLNNNINITNNNNNNNNEQVPSSPSSNSPPKSLSPTSIITTTTLTTTNEKTEISLPLLIRNIKQIKNDLSVLIKEINNVKEEKQSEQVSCFHNCDEIQAQLNELNQELDKRPTFADYEDKLKLCSELNENLSTSRIEVAELREQIDKNNSTINLLEKELIELKNLTNQQQKQQKELELQQKQLKEEEEKHKEKEIAERLKKEQQEKEEKEKVEEAKRKLIEKHSVEVQTDRIEIPNEEEKLIEKLITKTLINNNENSVKNYEINLDNLTSSSSSSVSSIETSNTTIPSASASLVVTSTTTTSASTMMSSIEKEIEIINHPDVEREEELILIKEKNSNLTDENIRLKKQVENLQDEFKNQKQKFNLQIYFAIVVALIAYFMTKNYFSS</sequence>
<keyword evidence="1" id="KW-0175">Coiled coil</keyword>
<evidence type="ECO:0000256" key="2">
    <source>
        <dbReference type="SAM" id="MobiDB-lite"/>
    </source>
</evidence>
<protein>
    <submittedName>
        <fullName evidence="5">Putative tropomyosin</fullName>
    </submittedName>
</protein>
<dbReference type="PANTHER" id="PTHR15715">
    <property type="entry name" value="CENTROSOMAL PROTEIN OF 170 KDA"/>
    <property type="match status" value="1"/>
</dbReference>
<dbReference type="CDD" id="cd22679">
    <property type="entry name" value="FHA_SLMAP"/>
    <property type="match status" value="1"/>
</dbReference>
<feature type="region of interest" description="Disordered" evidence="2">
    <location>
        <begin position="449"/>
        <end position="503"/>
    </location>
</feature>
<evidence type="ECO:0000256" key="3">
    <source>
        <dbReference type="SAM" id="Phobius"/>
    </source>
</evidence>